<dbReference type="EMBL" id="JAUEDK010000013">
    <property type="protein sequence ID" value="MDN0075116.1"/>
    <property type="molecule type" value="Genomic_DNA"/>
</dbReference>
<keyword evidence="3" id="KW-1185">Reference proteome</keyword>
<accession>A0ABT7XMW6</accession>
<reference evidence="2" key="1">
    <citation type="submission" date="2023-06" db="EMBL/GenBank/DDBJ databases">
        <authorList>
            <person name="Zhang S."/>
        </authorList>
    </citation>
    <scope>NUCLEOTIDE SEQUENCE</scope>
    <source>
        <strain evidence="2">SG2303</strain>
    </source>
</reference>
<keyword evidence="1" id="KW-0472">Membrane</keyword>
<evidence type="ECO:0000313" key="3">
    <source>
        <dbReference type="Proteomes" id="UP001168540"/>
    </source>
</evidence>
<sequence>MLGTGFAYQYRRVRAFMSTSAASLAAALIWVRRTMMDLDLNIVGILAGLFIGLMCLLLLSLAFRRSLIETWWFLTWKPFSHLVVEMAKWHAEHGVPFDSGEIDKLYARIRQAQDAEAECTTIRRELQLLK</sequence>
<feature type="transmembrane region" description="Helical" evidence="1">
    <location>
        <begin position="42"/>
        <end position="63"/>
    </location>
</feature>
<name>A0ABT7XMW6_9NEIS</name>
<proteinExistence type="predicted"/>
<evidence type="ECO:0008006" key="4">
    <source>
        <dbReference type="Google" id="ProtNLM"/>
    </source>
</evidence>
<evidence type="ECO:0000313" key="2">
    <source>
        <dbReference type="EMBL" id="MDN0075116.1"/>
    </source>
</evidence>
<dbReference type="Proteomes" id="UP001168540">
    <property type="component" value="Unassembled WGS sequence"/>
</dbReference>
<organism evidence="2 3">
    <name type="scientific">Crenobacter oryzisoli</name>
    <dbReference type="NCBI Taxonomy" id="3056844"/>
    <lineage>
        <taxon>Bacteria</taxon>
        <taxon>Pseudomonadati</taxon>
        <taxon>Pseudomonadota</taxon>
        <taxon>Betaproteobacteria</taxon>
        <taxon>Neisseriales</taxon>
        <taxon>Neisseriaceae</taxon>
        <taxon>Crenobacter</taxon>
    </lineage>
</organism>
<evidence type="ECO:0000256" key="1">
    <source>
        <dbReference type="SAM" id="Phobius"/>
    </source>
</evidence>
<comment type="caution">
    <text evidence="2">The sequence shown here is derived from an EMBL/GenBank/DDBJ whole genome shotgun (WGS) entry which is preliminary data.</text>
</comment>
<feature type="transmembrane region" description="Helical" evidence="1">
    <location>
        <begin position="12"/>
        <end position="30"/>
    </location>
</feature>
<protein>
    <recommendedName>
        <fullName evidence="4">SMODS and SLOG-associating 2TM effector domain-containing protein</fullName>
    </recommendedName>
</protein>
<gene>
    <name evidence="2" type="ORF">QU481_09475</name>
</gene>
<dbReference type="RefSeq" id="WP_289829709.1">
    <property type="nucleotide sequence ID" value="NZ_JAUEDK010000013.1"/>
</dbReference>
<keyword evidence="1" id="KW-0812">Transmembrane</keyword>
<keyword evidence="1" id="KW-1133">Transmembrane helix</keyword>